<feature type="compositionally biased region" description="Basic and acidic residues" evidence="8">
    <location>
        <begin position="304"/>
        <end position="326"/>
    </location>
</feature>
<dbReference type="GO" id="GO:0000472">
    <property type="term" value="P:endonucleolytic cleavage to generate mature 5'-end of SSU-rRNA from (SSU-rRNA, 5.8S rRNA, LSU-rRNA)"/>
    <property type="evidence" value="ECO:0007669"/>
    <property type="project" value="TreeGrafter"/>
</dbReference>
<dbReference type="Gene3D" id="3.30.70.330">
    <property type="match status" value="1"/>
</dbReference>
<evidence type="ECO:0000256" key="6">
    <source>
        <dbReference type="ARBA" id="ARBA00032634"/>
    </source>
</evidence>
<accession>A0AAV9J658</accession>
<evidence type="ECO:0000256" key="4">
    <source>
        <dbReference type="ARBA" id="ARBA00023242"/>
    </source>
</evidence>
<feature type="coiled-coil region" evidence="7">
    <location>
        <begin position="247"/>
        <end position="274"/>
    </location>
</feature>
<dbReference type="GO" id="GO:0000480">
    <property type="term" value="P:endonucleolytic cleavage in 5'-ETS of tricistronic rRNA transcript (SSU-rRNA, 5.8S rRNA, LSU-rRNA)"/>
    <property type="evidence" value="ECO:0007669"/>
    <property type="project" value="TreeGrafter"/>
</dbReference>
<gene>
    <name evidence="9" type="ORF">LTR36_009127</name>
</gene>
<keyword evidence="4" id="KW-0539">Nucleus</keyword>
<feature type="compositionally biased region" description="Basic and acidic residues" evidence="8">
    <location>
        <begin position="52"/>
        <end position="74"/>
    </location>
</feature>
<dbReference type="SUPFAM" id="SSF54928">
    <property type="entry name" value="RNA-binding domain, RBD"/>
    <property type="match status" value="1"/>
</dbReference>
<protein>
    <recommendedName>
        <fullName evidence="6">18S rRNA factor 2</fullName>
    </recommendedName>
</protein>
<dbReference type="Proteomes" id="UP001324427">
    <property type="component" value="Unassembled WGS sequence"/>
</dbReference>
<sequence length="344" mass="38353">MSVRKRNEYLEGDESDEEVGNGYDSDEAEKSRGAVSSRSNKRRKTDGDSDEESFHSFAEDDTEKRAVGDVRNEASKPATKSADRFVLGSDFEDEERDAVGLPDEDAALAPTVLASTTKSRTLKSVAAAEKAARKSGVVYISRVPPFMKPQTLRHFLTPHASKGLGRIFLTPEDHTTHVQRVKRGGNKKKSFTDGWVEFTSKTEAQAAAEMLNGGIIGGKKGNFYHDDLWNMKYLKGFKWSHLTEQIANENAERAARLREEVRRTRKENKSFLEDVERGKMLEGMESKKRAKRKAEQDSGIPDSGDVKPARPAREFKQRKVQAKEGGDGSGKPSAELQRVLGKIF</sequence>
<dbReference type="GO" id="GO:0005730">
    <property type="term" value="C:nucleolus"/>
    <property type="evidence" value="ECO:0007669"/>
    <property type="project" value="UniProtKB-SubCell"/>
</dbReference>
<evidence type="ECO:0000313" key="9">
    <source>
        <dbReference type="EMBL" id="KAK4540489.1"/>
    </source>
</evidence>
<dbReference type="GO" id="GO:0003723">
    <property type="term" value="F:RNA binding"/>
    <property type="evidence" value="ECO:0007669"/>
    <property type="project" value="UniProtKB-KW"/>
</dbReference>
<comment type="subcellular location">
    <subcellularLocation>
        <location evidence="1">Nucleus</location>
        <location evidence="1">Nucleolus</location>
    </subcellularLocation>
</comment>
<keyword evidence="3" id="KW-0694">RNA-binding</keyword>
<proteinExistence type="inferred from homology"/>
<dbReference type="AlphaFoldDB" id="A0AAV9J658"/>
<evidence type="ECO:0000256" key="3">
    <source>
        <dbReference type="ARBA" id="ARBA00022884"/>
    </source>
</evidence>
<dbReference type="PANTHER" id="PTHR12311:SF7">
    <property type="entry name" value="ACTIVATOR OF BASAL TRANSCRIPTION 1"/>
    <property type="match status" value="1"/>
</dbReference>
<feature type="region of interest" description="Disordered" evidence="8">
    <location>
        <begin position="274"/>
        <end position="344"/>
    </location>
</feature>
<evidence type="ECO:0000256" key="5">
    <source>
        <dbReference type="ARBA" id="ARBA00025024"/>
    </source>
</evidence>
<organism evidence="9 10">
    <name type="scientific">Oleoguttula mirabilis</name>
    <dbReference type="NCBI Taxonomy" id="1507867"/>
    <lineage>
        <taxon>Eukaryota</taxon>
        <taxon>Fungi</taxon>
        <taxon>Dikarya</taxon>
        <taxon>Ascomycota</taxon>
        <taxon>Pezizomycotina</taxon>
        <taxon>Dothideomycetes</taxon>
        <taxon>Dothideomycetidae</taxon>
        <taxon>Mycosphaerellales</taxon>
        <taxon>Teratosphaeriaceae</taxon>
        <taxon>Oleoguttula</taxon>
    </lineage>
</organism>
<dbReference type="InterPro" id="IPR035979">
    <property type="entry name" value="RBD_domain_sf"/>
</dbReference>
<dbReference type="EMBL" id="JAVFHQ010000066">
    <property type="protein sequence ID" value="KAK4540489.1"/>
    <property type="molecule type" value="Genomic_DNA"/>
</dbReference>
<evidence type="ECO:0000313" key="10">
    <source>
        <dbReference type="Proteomes" id="UP001324427"/>
    </source>
</evidence>
<comment type="similarity">
    <text evidence="2">Belongs to the ESF2/ABP1 family.</text>
</comment>
<dbReference type="InterPro" id="IPR034353">
    <property type="entry name" value="ABT1/ESF2_RRM"/>
</dbReference>
<evidence type="ECO:0000256" key="7">
    <source>
        <dbReference type="SAM" id="Coils"/>
    </source>
</evidence>
<keyword evidence="10" id="KW-1185">Reference proteome</keyword>
<feature type="compositionally biased region" description="Basic and acidic residues" evidence="8">
    <location>
        <begin position="274"/>
        <end position="287"/>
    </location>
</feature>
<comment type="function">
    <text evidence="5">Involved in the small subunit (SSU) processome assembly and function, and in the 18S rRNA synthesis. Required for the early cleavages at sites A0, A1 and A2.</text>
</comment>
<reference evidence="9 10" key="1">
    <citation type="submission" date="2021-11" db="EMBL/GenBank/DDBJ databases">
        <title>Black yeast isolated from Biological Soil Crust.</title>
        <authorList>
            <person name="Kurbessoian T."/>
        </authorList>
    </citation>
    <scope>NUCLEOTIDE SEQUENCE [LARGE SCALE GENOMIC DNA]</scope>
    <source>
        <strain evidence="9 10">CCFEE 5522</strain>
    </source>
</reference>
<feature type="region of interest" description="Disordered" evidence="8">
    <location>
        <begin position="1"/>
        <end position="88"/>
    </location>
</feature>
<dbReference type="GO" id="GO:0000447">
    <property type="term" value="P:endonucleolytic cleavage in ITS1 to separate SSU-rRNA from 5.8S rRNA and LSU-rRNA from tricistronic rRNA transcript (SSU-rRNA, 5.8S rRNA, LSU-rRNA)"/>
    <property type="evidence" value="ECO:0007669"/>
    <property type="project" value="TreeGrafter"/>
</dbReference>
<name>A0AAV9J658_9PEZI</name>
<dbReference type="PANTHER" id="PTHR12311">
    <property type="entry name" value="ACTIVATOR OF BASAL TRANSCRIPTION 1"/>
    <property type="match status" value="1"/>
</dbReference>
<evidence type="ECO:0000256" key="8">
    <source>
        <dbReference type="SAM" id="MobiDB-lite"/>
    </source>
</evidence>
<feature type="compositionally biased region" description="Acidic residues" evidence="8">
    <location>
        <begin position="10"/>
        <end position="27"/>
    </location>
</feature>
<evidence type="ECO:0000256" key="1">
    <source>
        <dbReference type="ARBA" id="ARBA00004604"/>
    </source>
</evidence>
<dbReference type="CDD" id="cd12263">
    <property type="entry name" value="RRM_ABT1_like"/>
    <property type="match status" value="1"/>
</dbReference>
<dbReference type="GO" id="GO:0034462">
    <property type="term" value="P:small-subunit processome assembly"/>
    <property type="evidence" value="ECO:0007669"/>
    <property type="project" value="TreeGrafter"/>
</dbReference>
<evidence type="ECO:0000256" key="2">
    <source>
        <dbReference type="ARBA" id="ARBA00005819"/>
    </source>
</evidence>
<dbReference type="InterPro" id="IPR012677">
    <property type="entry name" value="Nucleotide-bd_a/b_plait_sf"/>
</dbReference>
<comment type="caution">
    <text evidence="9">The sequence shown here is derived from an EMBL/GenBank/DDBJ whole genome shotgun (WGS) entry which is preliminary data.</text>
</comment>
<keyword evidence="7" id="KW-0175">Coiled coil</keyword>
<dbReference type="InterPro" id="IPR039119">
    <property type="entry name" value="ABT1/Esf2"/>
</dbReference>